<dbReference type="InterPro" id="IPR046341">
    <property type="entry name" value="SET_dom_sf"/>
</dbReference>
<dbReference type="Pfam" id="PF00856">
    <property type="entry name" value="SET"/>
    <property type="match status" value="1"/>
</dbReference>
<reference evidence="2 3" key="1">
    <citation type="journal article" date="2024" name="Plant Biotechnol. J.">
        <title>Dendrobium thyrsiflorum genome and its molecular insights into genes involved in important horticultural traits.</title>
        <authorList>
            <person name="Chen B."/>
            <person name="Wang J.Y."/>
            <person name="Zheng P.J."/>
            <person name="Li K.L."/>
            <person name="Liang Y.M."/>
            <person name="Chen X.F."/>
            <person name="Zhang C."/>
            <person name="Zhao X."/>
            <person name="He X."/>
            <person name="Zhang G.Q."/>
            <person name="Liu Z.J."/>
            <person name="Xu Q."/>
        </authorList>
    </citation>
    <scope>NUCLEOTIDE SEQUENCE [LARGE SCALE GENOMIC DNA]</scope>
    <source>
        <strain evidence="2">GZMU011</strain>
    </source>
</reference>
<dbReference type="EMBL" id="JANQDX010000001">
    <property type="protein sequence ID" value="KAL0928378.1"/>
    <property type="molecule type" value="Genomic_DNA"/>
</dbReference>
<evidence type="ECO:0000259" key="1">
    <source>
        <dbReference type="Pfam" id="PF00856"/>
    </source>
</evidence>
<keyword evidence="3" id="KW-1185">Reference proteome</keyword>
<dbReference type="Proteomes" id="UP001552299">
    <property type="component" value="Unassembled WGS sequence"/>
</dbReference>
<feature type="domain" description="SET" evidence="1">
    <location>
        <begin position="27"/>
        <end position="57"/>
    </location>
</feature>
<evidence type="ECO:0000313" key="2">
    <source>
        <dbReference type="EMBL" id="KAL0928378.1"/>
    </source>
</evidence>
<proteinExistence type="predicted"/>
<dbReference type="SUPFAM" id="SSF82199">
    <property type="entry name" value="SET domain"/>
    <property type="match status" value="1"/>
</dbReference>
<protein>
    <recommendedName>
        <fullName evidence="1">SET domain-containing protein</fullName>
    </recommendedName>
</protein>
<comment type="caution">
    <text evidence="2">The sequence shown here is derived from an EMBL/GenBank/DDBJ whole genome shotgun (WGS) entry which is preliminary data.</text>
</comment>
<dbReference type="InterPro" id="IPR001214">
    <property type="entry name" value="SET_dom"/>
</dbReference>
<dbReference type="AlphaFoldDB" id="A0ABD0WA04"/>
<accession>A0ABD0WA04</accession>
<evidence type="ECO:0000313" key="3">
    <source>
        <dbReference type="Proteomes" id="UP001552299"/>
    </source>
</evidence>
<dbReference type="Gene3D" id="2.170.270.10">
    <property type="entry name" value="SET domain"/>
    <property type="match status" value="1"/>
</dbReference>
<name>A0ABD0WA04_DENTH</name>
<gene>
    <name evidence="2" type="ORF">M5K25_000255</name>
</gene>
<organism evidence="2 3">
    <name type="scientific">Dendrobium thyrsiflorum</name>
    <name type="common">Pinecone-like raceme dendrobium</name>
    <name type="synonym">Orchid</name>
    <dbReference type="NCBI Taxonomy" id="117978"/>
    <lineage>
        <taxon>Eukaryota</taxon>
        <taxon>Viridiplantae</taxon>
        <taxon>Streptophyta</taxon>
        <taxon>Embryophyta</taxon>
        <taxon>Tracheophyta</taxon>
        <taxon>Spermatophyta</taxon>
        <taxon>Magnoliopsida</taxon>
        <taxon>Liliopsida</taxon>
        <taxon>Asparagales</taxon>
        <taxon>Orchidaceae</taxon>
        <taxon>Epidendroideae</taxon>
        <taxon>Malaxideae</taxon>
        <taxon>Dendrobiinae</taxon>
        <taxon>Dendrobium</taxon>
    </lineage>
</organism>
<sequence>MDHLFISCNLKCLRHPGDLSSLIDLDEKKSKASEYCIDAGSIGSVALFINHSCSPNLLFNVC</sequence>